<dbReference type="Proteomes" id="UP000009168">
    <property type="component" value="Unassembled WGS sequence"/>
</dbReference>
<organism evidence="3 4">
    <name type="scientific">Tetrahymena thermophila (strain SB210)</name>
    <dbReference type="NCBI Taxonomy" id="312017"/>
    <lineage>
        <taxon>Eukaryota</taxon>
        <taxon>Sar</taxon>
        <taxon>Alveolata</taxon>
        <taxon>Ciliophora</taxon>
        <taxon>Intramacronucleata</taxon>
        <taxon>Oligohymenophorea</taxon>
        <taxon>Hymenostomatida</taxon>
        <taxon>Tetrahymenina</taxon>
        <taxon>Tetrahymenidae</taxon>
        <taxon>Tetrahymena</taxon>
    </lineage>
</organism>
<feature type="region of interest" description="Disordered" evidence="2">
    <location>
        <begin position="1189"/>
        <end position="1225"/>
    </location>
</feature>
<dbReference type="InParanoid" id="I7MB06"/>
<keyword evidence="1" id="KW-0175">Coiled coil</keyword>
<sequence length="1225" mass="141758">MSEFVQSVFLSSCPTDNSDMLNRFITGSNMKQNFANSQSKSTVNIDELQRNNLELQQKITLLERERLEMIDRENNLKKINEQIMEAFNTMGPDTSNKMNKEIQILEDKHQKEMQSTKEKIEFLQAQLEQEKKQNSYKVSLLENENQAQRIQAEHLKIEIQKNQHLINLQNSKYETLLKTAEAEKKALQDEIENQWKKKVEQLEIQLEKEKIDSNNQRQNMLKEMEANLENLKICHEHEKHLLWTKVNALSNEKNIVQGSCEQNQELYNELKRRNKEDRDNFMKEIEALKNKIFSLEQENLKIQHYEMLQLQHENQLKQKELVFEEERKKYIFKIKEMTVQIKKAEQVEKNLQTLIKEKDFIIEDNKKEHQKKLYLEKKKSENLQEAANKIKEDYTKKNAFVIQEILTKEEQIKKLNKEIMKQGVSISKINQSKTNMTTWLDPTLQLETVRLNSCQNQQNITSILNQETIPDMNLLSNNVPQITNSNAFLQEFAQSFGSPRNLMGNSPQQIDDKYFKIIEQQKQNWQQSLCYNQNGLGSSLSGSRIGTQNLSKQQSSPILNDTIEPILVSSYQPLNARDSSKPTLVTKEDKIQETQNESEDQSFNDEDCFEEGKIKIQNNQLQLAQSIFNSKHSSLGYIGQNVTNSMLNLNSLQALNTAPNTSRQGLSSNAQTYSNSNLDLKQNFNQNKTLSQNGSKSKFTTAVNNSQRCQTVSTAKKKQYIQQNQQENDKTANTSTNYKERKSTNSSIQCKTPNLSTTKKDISQKSYQNSQQQQLLSPNNANSSNNNAGQTFSSYFVQPLSQNISDSKDVSKRNFSYSTHSSNNVNSLNQNRVKNQASLHRNSNSNLDFKKEQASKDSSKLNQLQTTKTANKPKYSQSNQNSIQNQQIIGQEEQQLRAIQNSQTKLQIQNYGSGYMSQDYIDKQHNNQGCQINNQQMKEQSNQIKSTSSESVFSYQYNTNPTQIITQQNFQQKNSQSEQKIPLMESNRNIEESILISSNNCNSIKGNKINIRSSNMVRQAELLSHINSLLDILLKKQKEQPTQISLNPQEHNFFCQQIQSQAEEFQTEEISHLRTSVQENSIHKILMSLDKIKNRLVSSQSYGQQNQTNYYQNYGFDYSKRQEGSDVFERFYKNVYSQMSNNHQLLTEKSETCVSQQTLPNEQDIPLINPVRASDVTKTIVQQSLNFGQNQSTQSMNQYNSQSQLSNQNYQNTNNGPTIKTIQLK</sequence>
<evidence type="ECO:0000313" key="4">
    <source>
        <dbReference type="Proteomes" id="UP000009168"/>
    </source>
</evidence>
<dbReference type="RefSeq" id="XP_001027308.2">
    <property type="nucleotide sequence ID" value="XM_001027308.2"/>
</dbReference>
<feature type="compositionally biased region" description="Low complexity" evidence="2">
    <location>
        <begin position="764"/>
        <end position="787"/>
    </location>
</feature>
<feature type="compositionally biased region" description="Polar residues" evidence="2">
    <location>
        <begin position="860"/>
        <end position="870"/>
    </location>
</feature>
<feature type="coiled-coil region" evidence="1">
    <location>
        <begin position="260"/>
        <end position="364"/>
    </location>
</feature>
<evidence type="ECO:0000313" key="3">
    <source>
        <dbReference type="EMBL" id="EAS07066.2"/>
    </source>
</evidence>
<feature type="compositionally biased region" description="Polar residues" evidence="2">
    <location>
        <begin position="720"/>
        <end position="737"/>
    </location>
</feature>
<reference evidence="4" key="1">
    <citation type="journal article" date="2006" name="PLoS Biol.">
        <title>Macronuclear genome sequence of the ciliate Tetrahymena thermophila, a model eukaryote.</title>
        <authorList>
            <person name="Eisen J.A."/>
            <person name="Coyne R.S."/>
            <person name="Wu M."/>
            <person name="Wu D."/>
            <person name="Thiagarajan M."/>
            <person name="Wortman J.R."/>
            <person name="Badger J.H."/>
            <person name="Ren Q."/>
            <person name="Amedeo P."/>
            <person name="Jones K.M."/>
            <person name="Tallon L.J."/>
            <person name="Delcher A.L."/>
            <person name="Salzberg S.L."/>
            <person name="Silva J.C."/>
            <person name="Haas B.J."/>
            <person name="Majoros W.H."/>
            <person name="Farzad M."/>
            <person name="Carlton J.M."/>
            <person name="Smith R.K. Jr."/>
            <person name="Garg J."/>
            <person name="Pearlman R.E."/>
            <person name="Karrer K.M."/>
            <person name="Sun L."/>
            <person name="Manning G."/>
            <person name="Elde N.C."/>
            <person name="Turkewitz A.P."/>
            <person name="Asai D.J."/>
            <person name="Wilkes D.E."/>
            <person name="Wang Y."/>
            <person name="Cai H."/>
            <person name="Collins K."/>
            <person name="Stewart B.A."/>
            <person name="Lee S.R."/>
            <person name="Wilamowska K."/>
            <person name="Weinberg Z."/>
            <person name="Ruzzo W.L."/>
            <person name="Wloga D."/>
            <person name="Gaertig J."/>
            <person name="Frankel J."/>
            <person name="Tsao C.-C."/>
            <person name="Gorovsky M.A."/>
            <person name="Keeling P.J."/>
            <person name="Waller R.F."/>
            <person name="Patron N.J."/>
            <person name="Cherry J.M."/>
            <person name="Stover N.A."/>
            <person name="Krieger C.J."/>
            <person name="del Toro C."/>
            <person name="Ryder H.F."/>
            <person name="Williamson S.C."/>
            <person name="Barbeau R.A."/>
            <person name="Hamilton E.P."/>
            <person name="Orias E."/>
        </authorList>
    </citation>
    <scope>NUCLEOTIDE SEQUENCE [LARGE SCALE GENOMIC DNA]</scope>
    <source>
        <strain evidence="4">SB210</strain>
    </source>
</reference>
<feature type="compositionally biased region" description="Low complexity" evidence="2">
    <location>
        <begin position="1189"/>
        <end position="1215"/>
    </location>
</feature>
<dbReference type="OrthoDB" id="293759at2759"/>
<protein>
    <submittedName>
        <fullName evidence="3">Uncharacterized protein</fullName>
    </submittedName>
</protein>
<feature type="coiled-coil region" evidence="1">
    <location>
        <begin position="106"/>
        <end position="234"/>
    </location>
</feature>
<feature type="compositionally biased region" description="Basic and acidic residues" evidence="2">
    <location>
        <begin position="848"/>
        <end position="859"/>
    </location>
</feature>
<evidence type="ECO:0000256" key="1">
    <source>
        <dbReference type="SAM" id="Coils"/>
    </source>
</evidence>
<dbReference type="AlphaFoldDB" id="I7MB06"/>
<dbReference type="EMBL" id="GG662247">
    <property type="protein sequence ID" value="EAS07066.2"/>
    <property type="molecule type" value="Genomic_DNA"/>
</dbReference>
<feature type="region of interest" description="Disordered" evidence="2">
    <location>
        <begin position="575"/>
        <end position="604"/>
    </location>
</feature>
<name>I7MB06_TETTS</name>
<dbReference type="KEGG" id="tet:TTHERM_00681720"/>
<dbReference type="GeneID" id="7842112"/>
<keyword evidence="4" id="KW-1185">Reference proteome</keyword>
<gene>
    <name evidence="3" type="ORF">TTHERM_00681720</name>
</gene>
<feature type="compositionally biased region" description="Polar residues" evidence="2">
    <location>
        <begin position="1216"/>
        <end position="1225"/>
    </location>
</feature>
<proteinExistence type="predicted"/>
<accession>I7MB06</accession>
<feature type="coiled-coil region" evidence="1">
    <location>
        <begin position="38"/>
        <end position="82"/>
    </location>
</feature>
<dbReference type="STRING" id="312017.I7MB06"/>
<feature type="compositionally biased region" description="Polar residues" evidence="2">
    <location>
        <begin position="744"/>
        <end position="757"/>
    </location>
</feature>
<evidence type="ECO:0000256" key="2">
    <source>
        <dbReference type="SAM" id="MobiDB-lite"/>
    </source>
</evidence>
<feature type="compositionally biased region" description="Polar residues" evidence="2">
    <location>
        <begin position="813"/>
        <end position="847"/>
    </location>
</feature>
<feature type="region of interest" description="Disordered" evidence="2">
    <location>
        <begin position="720"/>
        <end position="790"/>
    </location>
</feature>
<feature type="region of interest" description="Disordered" evidence="2">
    <location>
        <begin position="807"/>
        <end position="883"/>
    </location>
</feature>